<feature type="region of interest" description="Disordered" evidence="10">
    <location>
        <begin position="3957"/>
        <end position="3978"/>
    </location>
</feature>
<feature type="region of interest" description="Disordered" evidence="10">
    <location>
        <begin position="5410"/>
        <end position="5437"/>
    </location>
</feature>
<dbReference type="InterPro" id="IPR036179">
    <property type="entry name" value="Ig-like_dom_sf"/>
</dbReference>
<feature type="compositionally biased region" description="Low complexity" evidence="10">
    <location>
        <begin position="4488"/>
        <end position="4497"/>
    </location>
</feature>
<feature type="compositionally biased region" description="Pro residues" evidence="10">
    <location>
        <begin position="403"/>
        <end position="424"/>
    </location>
</feature>
<feature type="region of interest" description="Disordered" evidence="10">
    <location>
        <begin position="710"/>
        <end position="757"/>
    </location>
</feature>
<feature type="compositionally biased region" description="Low complexity" evidence="10">
    <location>
        <begin position="274"/>
        <end position="285"/>
    </location>
</feature>
<keyword evidence="3" id="KW-0963">Cytoplasm</keyword>
<evidence type="ECO:0000313" key="13">
    <source>
        <dbReference type="Proteomes" id="UP000762676"/>
    </source>
</evidence>
<feature type="region of interest" description="Disordered" evidence="10">
    <location>
        <begin position="3470"/>
        <end position="3508"/>
    </location>
</feature>
<dbReference type="GO" id="GO:0060298">
    <property type="term" value="P:positive regulation of sarcomere organization"/>
    <property type="evidence" value="ECO:0007669"/>
    <property type="project" value="UniProtKB-ARBA"/>
</dbReference>
<feature type="region of interest" description="Disordered" evidence="10">
    <location>
        <begin position="1697"/>
        <end position="1741"/>
    </location>
</feature>
<feature type="non-terminal residue" evidence="12">
    <location>
        <position position="5554"/>
    </location>
</feature>
<feature type="region of interest" description="Disordered" evidence="10">
    <location>
        <begin position="4484"/>
        <end position="4513"/>
    </location>
</feature>
<dbReference type="InterPro" id="IPR003599">
    <property type="entry name" value="Ig_sub"/>
</dbReference>
<feature type="compositionally biased region" description="Polar residues" evidence="10">
    <location>
        <begin position="715"/>
        <end position="724"/>
    </location>
</feature>
<dbReference type="GO" id="GO:0045214">
    <property type="term" value="P:sarcomere organization"/>
    <property type="evidence" value="ECO:0007669"/>
    <property type="project" value="UniProtKB-ARBA"/>
</dbReference>
<feature type="domain" description="Ig-like" evidence="11">
    <location>
        <begin position="310"/>
        <end position="398"/>
    </location>
</feature>
<feature type="domain" description="Ig-like" evidence="11">
    <location>
        <begin position="2856"/>
        <end position="2947"/>
    </location>
</feature>
<feature type="compositionally biased region" description="Basic and acidic residues" evidence="10">
    <location>
        <begin position="5346"/>
        <end position="5360"/>
    </location>
</feature>
<evidence type="ECO:0000256" key="6">
    <source>
        <dbReference type="ARBA" id="ARBA00022840"/>
    </source>
</evidence>
<proteinExistence type="inferred from homology"/>
<dbReference type="Gene3D" id="2.60.40.10">
    <property type="entry name" value="Immunoglobulins"/>
    <property type="match status" value="23"/>
</dbReference>
<keyword evidence="7" id="KW-0175">Coiled coil</keyword>
<feature type="domain" description="Ig-like" evidence="11">
    <location>
        <begin position="2386"/>
        <end position="2477"/>
    </location>
</feature>
<feature type="region of interest" description="Disordered" evidence="10">
    <location>
        <begin position="5341"/>
        <end position="5360"/>
    </location>
</feature>
<feature type="region of interest" description="Disordered" evidence="10">
    <location>
        <begin position="4548"/>
        <end position="4582"/>
    </location>
</feature>
<feature type="domain" description="Ig-like" evidence="11">
    <location>
        <begin position="5244"/>
        <end position="5327"/>
    </location>
</feature>
<dbReference type="Pfam" id="PF07679">
    <property type="entry name" value="I-set"/>
    <property type="match status" value="23"/>
</dbReference>
<feature type="compositionally biased region" description="Basic and acidic residues" evidence="10">
    <location>
        <begin position="3496"/>
        <end position="3508"/>
    </location>
</feature>
<feature type="domain" description="Ig-like" evidence="11">
    <location>
        <begin position="918"/>
        <end position="1007"/>
    </location>
</feature>
<feature type="region of interest" description="Disordered" evidence="10">
    <location>
        <begin position="4863"/>
        <end position="4935"/>
    </location>
</feature>
<feature type="domain" description="Ig-like" evidence="11">
    <location>
        <begin position="468"/>
        <end position="556"/>
    </location>
</feature>
<feature type="compositionally biased region" description="Polar residues" evidence="10">
    <location>
        <begin position="205"/>
        <end position="215"/>
    </location>
</feature>
<dbReference type="GO" id="GO:0031430">
    <property type="term" value="C:M band"/>
    <property type="evidence" value="ECO:0007669"/>
    <property type="project" value="UniProtKB-ARBA"/>
</dbReference>
<feature type="region of interest" description="Disordered" evidence="10">
    <location>
        <begin position="4623"/>
        <end position="4758"/>
    </location>
</feature>
<evidence type="ECO:0000259" key="11">
    <source>
        <dbReference type="PROSITE" id="PS50835"/>
    </source>
</evidence>
<comment type="subcellular location">
    <subcellularLocation>
        <location evidence="1">Cytoplasm</location>
        <location evidence="1">Myofibril</location>
    </subcellularLocation>
</comment>
<evidence type="ECO:0000256" key="10">
    <source>
        <dbReference type="SAM" id="MobiDB-lite"/>
    </source>
</evidence>
<feature type="domain" description="Ig-like" evidence="11">
    <location>
        <begin position="2172"/>
        <end position="2261"/>
    </location>
</feature>
<dbReference type="PROSITE" id="PS50835">
    <property type="entry name" value="IG_LIKE"/>
    <property type="match status" value="22"/>
</dbReference>
<feature type="compositionally biased region" description="Pro residues" evidence="10">
    <location>
        <begin position="1312"/>
        <end position="1331"/>
    </location>
</feature>
<feature type="compositionally biased region" description="Basic and acidic residues" evidence="10">
    <location>
        <begin position="4623"/>
        <end position="4636"/>
    </location>
</feature>
<dbReference type="SMART" id="SM00406">
    <property type="entry name" value="IGv"/>
    <property type="match status" value="4"/>
</dbReference>
<feature type="compositionally biased region" description="Acidic residues" evidence="10">
    <location>
        <begin position="5043"/>
        <end position="5053"/>
    </location>
</feature>
<feature type="region of interest" description="Disordered" evidence="10">
    <location>
        <begin position="5487"/>
        <end position="5517"/>
    </location>
</feature>
<sequence length="5554" mass="623883">MEGTRVTFEGIVTGKPEPVVRWFREGKQLTDQADFEIAYREGRVSLSIPEAYSEDSGQFMCTAENEAGLASSTAELLVRATLIPPGFVEMLKTTHAYEGETVRLEVKVTGDPPPTVAWFKDGNRLVSSPDFQISEEDGGVHHLTIPEAFFEDTGKFEVKALNPAGEAICSAQLHVQPIPEKPQPLAIRSPQRKPIYDVIVPAPTTPVSAKSPTSRSPREEQQPMAKVAKLLRPSEFSPKKSPDRYRQELDMQIEQELPPFEARFKLYSDEEMMQPQQQQPQQQRAPPSPQLKHKTKLPQEKVFVPDKNVPKFTKPLRDVHTNQGERLVLEIIVEGNPEPIVKWYRESIEIKNSPDYQVVQVNNHYRLTIAEVFPEDSGRYEAVAMNANGTTRTECFVRVEGSPSPPLSPQAPPLPTQPPPPMPQRMPSYKEEVVIQVDRQPPVKKAPPPVSPKPVHRLQPPPLKDERPSFAKPLTNIEAKQSDGIIFEVKVNGSPEPVVRWYREDVEIASSPDFELSRSDTTYRLTISEVFPEDAGKFSCVATNALGFATTEAYLYVQPSPDSPVQSPVAEEKFREELEMQVEGQLPPFEKRIALFGSPPKPMPPDMAPRRPFVTDKEKPSFIEPLHDTYAKQGEPVILEVTVDGHPEPIIKWYRDDIEIYSSPDYQLSRSNKTYRLAILEVFPEDAGQFKVVATNAEGSVATEARLMVEPGPQSPQESFTPSVQPQWQAAPLAPPLPSPKPESISPASTLPRLTSPVPSVPPSFIQGLPDTRLVEGTNVKLECRVLGKPFPQVIFTKGGQPLVDGPRHRVNIDERTGRCSLVITGTRPEDEGEYICTAMNPSGEAATSCQIKHEGPRVQQPVTEDISPEFIVTSFENRLMEQIEYRDGKVRLQSETETEYDTDQPEERVASDQLQAPEIVQPLKDFRLMEGTDVTFVCKVTGRPRPKIAWYKDGKRIRRGPRYDIKYSMDGYCTLRIKAGLPSDTGHYTVLAVNSVGKTTCSAQLFVDAVGNIDATSFVSPETLSKILRRDSVRDARRPSPEEEGGVYETVSKPQFKRIPTDVEIREGNPVRMDCLVVGRPVPELSWYCNGVQVHNDDNHKIVINEDGVNSLLLVSASRHDSGTYTCVAKNRGGEDTFTVNVTVLEREKMEPPRFIDRMQNFTVGEGQSVTLTCLASGVPTPNMSWQKDGKMITELDYRIDTEGGRSTLYIDQAAPSDSSWFQCSAVNVAGTASTRAKLVVQPDLSKREQPKPAEFARRVSSPPHYDIHSVGPVQQISYVDEHDSAVLKLLKEEDLISPSRARPPALAVKPAPPPTSPKPSWPVKAPLPTPETSTPMVTTEDEDEERYKRKTVAEAKRLFGKPTEQLLVPPPKLARPSKPITVLFKPARDESPSYDIHKTGPVQLISYASDSERGYLRLLEESDLPRKVPQQAREEVAQTFVTRKSVEKEKVVSEVFRDMAPISRSLTPTRLIVSRKDVEKEKVATEVFRDLQPASSAQPPKMVVVTSRDVDKEKVASEVFKDYVPELSAPPMETVVVSSRDVDKEKVASEVFKDYVPELAAPPMETVVVSSRDVDKEKVASEVFKDYVPELSAPPMETVVVSRRDVDKEKVISEVFRDFPQETLPTLQRTLSSATPTATQPPGGLSPFEAVIPIQPKQKQFRHVEAPATKLPANLPRLTMPKRSEPVKAPIKHVEAPKPVPKPAPPSATKTVSMTVTPTTPVPPPVRTRVRKPPTPPEAKPIVLRQEWYPMPPEAPLTAGEPMMSPEDREYQQSAVEEHIRREGEAPPPEDLYDREHHRPARFKTQIKDLPDLKENDAAHFECKLLPLGDPTMKVEWFKDGEPLHHGTRYKPSYDFGFVTLDIMWVYAEDSGVYECRATNDYGEDSTAATIACRPLRSIIMDSNLPGDQAIKLQEMEAAWKTPEEGPVIEEPKEQTPPMFDLRPEPVETAEGEPAKFMVKVGGYPRPRVTWWINGSQITGGTRFKVTYDGMMHYLEIPRCREYDAGQVRVIAKNRLGEEEYSTTLNVVPKDDWRSKLKQAPKGDLVIELERRKKLERRTAELDQALTARRPRATEIDVRQIERGQTAKLRLQKDNEVVMSEQQYISVHTQLRHKDGAVVSEPVHVERNRIVPISAGQQAAPPGAEPVLAADLLPETQVVKQQITLQRGEPPVFTKPLRPVRVPESTGVTLEVHFKGIPPPVITWYRDNFEIQPSRDFQISTTETTSSLHVPEVFIEDAGLFTVKAYNKFGMVQCKAKLTVEEGEAPEKEVPPEFRSLARDTKVFQGEPVTFDCQITGSPTPEVHWTKEGYPLPESPRWKFIKDDDVYTMVLYEAQPLDAGVYACVAINNVGKATCTARLTVDRPEKPLPSPTSEPMLESEVEPPYVVEEPRMLDVEEGEPVRFCCTIKGRPHPQVTWYRNNQLVKPSKYFRMDSTMEGIHTLTIMEAFPEDAGTYKCVARNKAGEVTVVTQLKVHGESESETSSQPEVQLAQPPSFIRPISNTIVTEGTPAKFEAVFSGVPSPEITWIRNGIQTLTDSREYKIETVDRLTNLTIYKSHPEDTGLITCRAKNHVGTAECSAELYVQPEEETRQLAQQLNMSVAKKPPEFVKPLMPYQEFTIGETLRMEAEIVGEPLPCITWYKDGIEIQTTEKTKILREDRKAVLILIDVSKQDAGEYVLKVENELGEITCKTMLLVKGREKEIEIPGQDMEDALTITRTVTTTQREEQVIVQQVKPTFVTPLEPEIYVRERGIARLECQVDAAPAPLVTWFVNGMEIKPSPHYEIQYEDGKSVLLIIEVGPQDTGEYTCRAVSELGEAVSSTTLYVQEPAKTDIQRPEDTSALVQPSPTQLLSPPVFLDTLTDIQAEDGQELQMTCRVSGTPMPSVSFFHDSKNIDDDEEFVISYNPETGEVTLIIVEVFPEDQGQYICVAENPAGHATTSSYLTVLETRETTMELEPEQPQEEIITVDTSAPQELVFTVKPEESPAMEVEPEEVPEDIVVPHIIDRPKVQPLEKEEPMQESPIFSPIPDSVASVTSSDTYYTAQEEVEEEVTEVPLKPKLIERPKVVPLEEEKPAESPVREIMAPVEAMEVEPEEEKKEVEEAVLEKETHVKDLTIPELKEEEAEVILQESTTTSEVTTETEEVTIVLQDEDKPAEEEVKTVPEETIQKEATPPNLSAGDDQLITVDTIIEAILEDQQLVQPPEEMMPEQEADEVAPEFVELLQPQVVNDSESLTMTCRVVASPAPQITWYKNTTEITTGPDIKIYFDEDTGTCTLEIAEVFPDDAGEITCQAVNPFGEAMTSATLIIQETEETEISTTEETTTTETITTTTTTLKVAPEEEEDTEVKLVDETHTTRLDIAPNFVKPLVPNTTADEGDTVRLEVIIEAEPEATIKWYRDELQLTSSEKMDIVYENNICTLTISDVRPEDSGDYICEAENLVGKTTCKTTLTVNPLQRMVIEIQPDEMPKEETFQKQPEPVSPEEAEEDVIQPQKRDGPEESVHGEPPEFTVLLESMTVKDTERVVFKVKFTGNPSPQITWYFDGSPIKPSTDFQINVDLEQGESTLVIVEVFPEDEGEYSCIAVNDFGESVTTCRLKVVTTEEITTTDEVHKETIEIDHSPDQVIEVPEETTVKETIEFETLAKPQEEPQTQTVEFEIGKPFQEQPATTSTTLVQESNMTTQIVREIEEEMPTVTEGPTMQTTTLSVRKDEELAPVEMQISLSLPEGEEDVVDHVTEATRTTTTEIRSIPVEDTSLPVETHTETIEITTQPDTHREVTETTTTTTEVSMTVEPTKPQTQRIEVEIQETTLQKEPQTQELQVAIGKISSTADIPVSQPVEALQSPRPSEDLVEETRSTIVKEVKTIEPEKPEVQKEEIIVEYQEPEVQREEIQIDFKKPETETEEVHVTFPVSVPEAEKPTDIAEIEIKVPADKTDDTQPETVEMTIVPSDVDLIAEDKPRETEEDIKQDDVEAQPPMYEVIETERDTVEMTIVPSEVDEVAEKPSEETHIEFDVVQRESVPEDVIEKMKVDETEVSNVISAVDTVEIEVKPDEIETAELVIPISKPIEDTMDTETAEVEMVIQIPSEVSEVSDDAKPQEAEAPLQEQISETVETIVISSPELLAEQAPDAVTEVQLITEDKPTEDIEETKPSDVTSAPETTVVTTLEAQVPLTKEETRVEAIDQPLPQESTFTIDVTGSKILQSEEDDMEEVTLEVQMEETEGVQPATIITEKEAPVVSETEPTNTVETHKGEIEFQIKKPEPEEQPQEIQLSIQLEPQQETSTIEIQPQEDQETTVSVPLIETALTEQTVMDDEVKEETHREELTFQIQGGKTQELEEMAITLQVSQVQPQETPDVDEQMPEIEQTLQLMDQSGDGRAPEFTWGLMSLKVMDGEEVKFRCEVTAEPMPEISWYHDDKIITENQDFNLTYDVESGACTLLIAEVFPQDAGEYKCIAVNPHGEAVTRAMLEVESYEYMADTEEASDSMMSSLEPSSPKPGPGDSDSEPVAHSQAFVEQVQKLQQQYSELTESEEEIPKEDVLIEEQPEVDEAPEVLESSEIVTEVAKPSEEQPEPYQTDLSEETIVVSEVSEVPQDQQEDFEPKEIQVEFEKPVEKPETVFKVEEVREETKELETPDVAEEEDKDVTPEEIVVELEKPSEEQPVSFKTELVQETVSSPDVVEVSEAPEEDLEPKEIVVEFEKSPEKLTEVSKAEPVQETVSQQEVTDTTEASEEDLEPKEIEVQFETPDEGQPEQFQTDFVQEVVAPTEVAEVAGDAAEDLEPKEIVVEFEKPSAEEPVPQSIDVAQEDTDVQEVSDVAEEPVADAFPVEVLVQLDKTSTKLAETVLADAVHEAVALSEAPEVTNTKEMEITPSEVAKDFSKPTEEAPQPFKTELVQETVSDKEATNVTDETEEEDLEPKEITVEFEQPLEEQPKLSQVIEEEMPQTDVSDLAQDSEEDLEPKEIVVEFEKPSDVEPEILKTEPVEEVIEQPETSDIVDQSEEDLEPKEIIVEFEKPSEEKTEEYETQVVEETVPQSDVAEVAEEPEEDIEPKEIVVEFEQQSEEQPESFTTDVTEEMVPDTEVSQVAETLEEDLEPKVIEVEIVEPSKEQPETKPEELTQTAPEDAPEQPQPDELQEQPQISQATEEDVRTFAEEFVQKVIADVRESLPQEETIVPEKRQEPEEEQPDQVDSFRTDVHIDVTKDEEVTSETTFVVEEQQEEETKQSTEISQIEEKEEGEAPRFSTTLSNITVKENTTMVLEVAFTGSPEPKVTWFVDEEELSEVEDVEIVTESYRSTLTIPEVFSEDEGEYKVELTNQHGKAVSTAYIKVAAISPEEDTPTYELEKPQDEQIEEERGVIIVDEQEIKQPENEIMEETKETLVVRKPEKNEEDLYGEQLEVEVEEVTKEYTETQEETITDDTEEEIREEEETTIEVEEIQQKVEETIEEVVPSTFEETLEIEVKKPTVEDVATHEQIITFDFEKPQEVEEVEEVPEIPIVDETPDTQTEQPQEDIIKETKETIVVEKKVQQEVGETIEEVAPSTFEETPEIE</sequence>
<dbReference type="GO" id="GO:0045989">
    <property type="term" value="P:positive regulation of striated muscle contraction"/>
    <property type="evidence" value="ECO:0007669"/>
    <property type="project" value="UniProtKB-ARBA"/>
</dbReference>
<feature type="region of interest" description="Disordered" evidence="10">
    <location>
        <begin position="4989"/>
        <end position="5008"/>
    </location>
</feature>
<feature type="region of interest" description="Disordered" evidence="10">
    <location>
        <begin position="1302"/>
        <end position="1349"/>
    </location>
</feature>
<feature type="domain" description="Ig-like" evidence="11">
    <location>
        <begin position="2608"/>
        <end position="2691"/>
    </location>
</feature>
<dbReference type="CDD" id="cd00096">
    <property type="entry name" value="Ig"/>
    <property type="match status" value="2"/>
</dbReference>
<evidence type="ECO:0000256" key="4">
    <source>
        <dbReference type="ARBA" id="ARBA00022737"/>
    </source>
</evidence>
<dbReference type="GO" id="GO:0005524">
    <property type="term" value="F:ATP binding"/>
    <property type="evidence" value="ECO:0007669"/>
    <property type="project" value="UniProtKB-KW"/>
</dbReference>
<feature type="domain" description="Ig-like" evidence="11">
    <location>
        <begin position="2274"/>
        <end position="2362"/>
    </location>
</feature>
<feature type="domain" description="Ig-like" evidence="11">
    <location>
        <begin position="1"/>
        <end position="77"/>
    </location>
</feature>
<feature type="domain" description="Ig-like" evidence="11">
    <location>
        <begin position="620"/>
        <end position="708"/>
    </location>
</feature>
<dbReference type="FunFam" id="2.60.40.10:FF:000147">
    <property type="entry name" value="Myosin light chain kinase"/>
    <property type="match status" value="1"/>
</dbReference>
<feature type="domain" description="Ig-like" evidence="11">
    <location>
        <begin position="2488"/>
        <end position="2585"/>
    </location>
</feature>
<feature type="compositionally biased region" description="Basic and acidic residues" evidence="10">
    <location>
        <begin position="5194"/>
        <end position="5209"/>
    </location>
</feature>
<protein>
    <submittedName>
        <fullName evidence="12">Titin</fullName>
    </submittedName>
</protein>
<dbReference type="Proteomes" id="UP000762676">
    <property type="component" value="Unassembled WGS sequence"/>
</dbReference>
<evidence type="ECO:0000256" key="9">
    <source>
        <dbReference type="ARBA" id="ARBA00023319"/>
    </source>
</evidence>
<feature type="domain" description="Ig-like" evidence="11">
    <location>
        <begin position="2738"/>
        <end position="2827"/>
    </location>
</feature>
<feature type="domain" description="Ig-like" evidence="11">
    <location>
        <begin position="1802"/>
        <end position="1894"/>
    </location>
</feature>
<keyword evidence="8" id="KW-1015">Disulfide bond</keyword>
<dbReference type="PANTHER" id="PTHR47633">
    <property type="entry name" value="IMMUNOGLOBULIN"/>
    <property type="match status" value="1"/>
</dbReference>
<dbReference type="InterPro" id="IPR007110">
    <property type="entry name" value="Ig-like_dom"/>
</dbReference>
<feature type="compositionally biased region" description="Low complexity" evidence="10">
    <location>
        <begin position="5029"/>
        <end position="5042"/>
    </location>
</feature>
<keyword evidence="13" id="KW-1185">Reference proteome</keyword>
<feature type="domain" description="Ig-like" evidence="11">
    <location>
        <begin position="3365"/>
        <end position="3456"/>
    </location>
</feature>
<accession>A0AAV4HWY0</accession>
<dbReference type="FunFam" id="2.60.40.10:FF:000032">
    <property type="entry name" value="palladin isoform X1"/>
    <property type="match status" value="1"/>
</dbReference>
<name>A0AAV4HWY0_9GAST</name>
<dbReference type="FunFam" id="2.60.40.10:FF:000697">
    <property type="entry name" value="titin isoform X1"/>
    <property type="match status" value="1"/>
</dbReference>
<dbReference type="FunFam" id="2.60.40.10:FF:000612">
    <property type="entry name" value="palladin isoform X1"/>
    <property type="match status" value="1"/>
</dbReference>
<dbReference type="SMART" id="SM00409">
    <property type="entry name" value="IG"/>
    <property type="match status" value="23"/>
</dbReference>
<dbReference type="InterPro" id="IPR013106">
    <property type="entry name" value="Ig_V-set"/>
</dbReference>
<feature type="compositionally biased region" description="Basic and acidic residues" evidence="10">
    <location>
        <begin position="4695"/>
        <end position="4714"/>
    </location>
</feature>
<reference evidence="12 13" key="1">
    <citation type="journal article" date="2021" name="Elife">
        <title>Chloroplast acquisition without the gene transfer in kleptoplastic sea slugs, Plakobranchus ocellatus.</title>
        <authorList>
            <person name="Maeda T."/>
            <person name="Takahashi S."/>
            <person name="Yoshida T."/>
            <person name="Shimamura S."/>
            <person name="Takaki Y."/>
            <person name="Nagai Y."/>
            <person name="Toyoda A."/>
            <person name="Suzuki Y."/>
            <person name="Arimoto A."/>
            <person name="Ishii H."/>
            <person name="Satoh N."/>
            <person name="Nishiyama T."/>
            <person name="Hasebe M."/>
            <person name="Maruyama T."/>
            <person name="Minagawa J."/>
            <person name="Obokata J."/>
            <person name="Shigenobu S."/>
        </authorList>
    </citation>
    <scope>NUCLEOTIDE SEQUENCE [LARGE SCALE GENOMIC DNA]</scope>
</reference>
<dbReference type="EMBL" id="BMAT01012950">
    <property type="protein sequence ID" value="GFS02464.1"/>
    <property type="molecule type" value="Genomic_DNA"/>
</dbReference>
<keyword evidence="9" id="KW-0393">Immunoglobulin domain</keyword>
<feature type="compositionally biased region" description="Acidic residues" evidence="10">
    <location>
        <begin position="4637"/>
        <end position="4646"/>
    </location>
</feature>
<evidence type="ECO:0000256" key="2">
    <source>
        <dbReference type="ARBA" id="ARBA00006692"/>
    </source>
</evidence>
<feature type="domain" description="Ig-like" evidence="11">
    <location>
        <begin position="1154"/>
        <end position="1241"/>
    </location>
</feature>
<feature type="domain" description="Ig-like" evidence="11">
    <location>
        <begin position="4383"/>
        <end position="4475"/>
    </location>
</feature>
<feature type="region of interest" description="Disordered" evidence="10">
    <location>
        <begin position="441"/>
        <end position="469"/>
    </location>
</feature>
<comment type="caution">
    <text evidence="12">The sequence shown here is derived from an EMBL/GenBank/DDBJ whole genome shotgun (WGS) entry which is preliminary data.</text>
</comment>
<feature type="domain" description="Ig-like" evidence="11">
    <location>
        <begin position="3510"/>
        <end position="3595"/>
    </location>
</feature>
<dbReference type="InterPro" id="IPR013098">
    <property type="entry name" value="Ig_I-set"/>
</dbReference>
<dbReference type="InterPro" id="IPR013783">
    <property type="entry name" value="Ig-like_fold"/>
</dbReference>
<feature type="compositionally biased region" description="Basic and acidic residues" evidence="10">
    <location>
        <begin position="4867"/>
        <end position="4887"/>
    </location>
</feature>
<dbReference type="FunFam" id="2.60.40.10:FF:000080">
    <property type="entry name" value="Myosin light chain kinase, smooth muscle"/>
    <property type="match status" value="2"/>
</dbReference>
<feature type="region of interest" description="Disordered" evidence="10">
    <location>
        <begin position="5017"/>
        <end position="5153"/>
    </location>
</feature>
<keyword evidence="6" id="KW-0067">ATP-binding</keyword>
<feature type="compositionally biased region" description="Basic and acidic residues" evidence="10">
    <location>
        <begin position="4603"/>
        <end position="4612"/>
    </location>
</feature>
<comment type="similarity">
    <text evidence="2">Belongs to the protein kinase superfamily. CAMK Ser/Thr protein kinase family.</text>
</comment>
<feature type="domain" description="Ig-like" evidence="11">
    <location>
        <begin position="3220"/>
        <end position="3310"/>
    </location>
</feature>
<feature type="compositionally biased region" description="Basic and acidic residues" evidence="10">
    <location>
        <begin position="5098"/>
        <end position="5120"/>
    </location>
</feature>
<feature type="region of interest" description="Disordered" evidence="10">
    <location>
        <begin position="399"/>
        <end position="424"/>
    </location>
</feature>
<feature type="compositionally biased region" description="Acidic residues" evidence="10">
    <location>
        <begin position="5414"/>
        <end position="5437"/>
    </location>
</feature>
<keyword evidence="4" id="KW-0677">Repeat</keyword>
<evidence type="ECO:0000313" key="12">
    <source>
        <dbReference type="EMBL" id="GFS02464.1"/>
    </source>
</evidence>
<feature type="domain" description="Ig-like" evidence="11">
    <location>
        <begin position="763"/>
        <end position="853"/>
    </location>
</feature>
<feature type="compositionally biased region" description="Polar residues" evidence="10">
    <location>
        <begin position="4720"/>
        <end position="4731"/>
    </location>
</feature>
<organism evidence="12 13">
    <name type="scientific">Elysia marginata</name>
    <dbReference type="NCBI Taxonomy" id="1093978"/>
    <lineage>
        <taxon>Eukaryota</taxon>
        <taxon>Metazoa</taxon>
        <taxon>Spiralia</taxon>
        <taxon>Lophotrochozoa</taxon>
        <taxon>Mollusca</taxon>
        <taxon>Gastropoda</taxon>
        <taxon>Heterobranchia</taxon>
        <taxon>Euthyneura</taxon>
        <taxon>Panpulmonata</taxon>
        <taxon>Sacoglossa</taxon>
        <taxon>Placobranchoidea</taxon>
        <taxon>Plakobranchidae</taxon>
        <taxon>Elysia</taxon>
    </lineage>
</organism>
<dbReference type="SUPFAM" id="SSF48726">
    <property type="entry name" value="Immunoglobulin"/>
    <property type="match status" value="23"/>
</dbReference>
<dbReference type="FunFam" id="2.60.40.10:FF:000345">
    <property type="entry name" value="Muscle M-line assembly protein unc-89"/>
    <property type="match status" value="1"/>
</dbReference>
<feature type="domain" description="Ig-like" evidence="11">
    <location>
        <begin position="85"/>
        <end position="176"/>
    </location>
</feature>
<dbReference type="FunFam" id="2.60.40.10:FF:000714">
    <property type="entry name" value="Titin novex-3"/>
    <property type="match status" value="1"/>
</dbReference>
<dbReference type="GO" id="GO:0031674">
    <property type="term" value="C:I band"/>
    <property type="evidence" value="ECO:0007669"/>
    <property type="project" value="UniProtKB-ARBA"/>
</dbReference>
<feature type="compositionally biased region" description="Low complexity" evidence="10">
    <location>
        <begin position="1709"/>
        <end position="1721"/>
    </location>
</feature>
<feature type="region of interest" description="Disordered" evidence="10">
    <location>
        <begin position="271"/>
        <end position="294"/>
    </location>
</feature>
<dbReference type="FunFam" id="2.60.40.10:FF:000425">
    <property type="entry name" value="Myosin light chain kinase"/>
    <property type="match status" value="11"/>
</dbReference>
<keyword evidence="5" id="KW-0547">Nucleotide-binding</keyword>
<dbReference type="PANTHER" id="PTHR47633:SF4">
    <property type="entry name" value="MYOPALLADIN ISOFORM X1"/>
    <property type="match status" value="1"/>
</dbReference>
<feature type="region of interest" description="Disordered" evidence="10">
    <location>
        <begin position="202"/>
        <end position="245"/>
    </location>
</feature>
<gene>
    <name evidence="12" type="ORF">ElyMa_006445400</name>
</gene>
<evidence type="ECO:0000256" key="5">
    <source>
        <dbReference type="ARBA" id="ARBA00022741"/>
    </source>
</evidence>
<dbReference type="FunFam" id="2.60.40.10:FF:000119">
    <property type="entry name" value="Sallimus, isoform P"/>
    <property type="match status" value="1"/>
</dbReference>
<dbReference type="SMART" id="SM00408">
    <property type="entry name" value="IGc2"/>
    <property type="match status" value="22"/>
</dbReference>
<evidence type="ECO:0000256" key="7">
    <source>
        <dbReference type="ARBA" id="ARBA00023054"/>
    </source>
</evidence>
<evidence type="ECO:0000256" key="3">
    <source>
        <dbReference type="ARBA" id="ARBA00022490"/>
    </source>
</evidence>
<dbReference type="FunFam" id="2.60.40.10:FF:000107">
    <property type="entry name" value="Myosin, light chain kinase a"/>
    <property type="match status" value="3"/>
</dbReference>
<feature type="region of interest" description="Disordered" evidence="10">
    <location>
        <begin position="4944"/>
        <end position="4963"/>
    </location>
</feature>
<evidence type="ECO:0000256" key="8">
    <source>
        <dbReference type="ARBA" id="ARBA00023157"/>
    </source>
</evidence>
<evidence type="ECO:0000256" key="1">
    <source>
        <dbReference type="ARBA" id="ARBA00004657"/>
    </source>
</evidence>
<feature type="region of interest" description="Disordered" evidence="10">
    <location>
        <begin position="5166"/>
        <end position="5245"/>
    </location>
</feature>
<feature type="domain" description="Ig-like" evidence="11">
    <location>
        <begin position="1055"/>
        <end position="1144"/>
    </location>
</feature>
<dbReference type="InterPro" id="IPR003598">
    <property type="entry name" value="Ig_sub2"/>
</dbReference>
<feature type="region of interest" description="Disordered" evidence="10">
    <location>
        <begin position="4593"/>
        <end position="4612"/>
    </location>
</feature>